<dbReference type="InterPro" id="IPR003374">
    <property type="entry name" value="ApbE-like_sf"/>
</dbReference>
<feature type="binding site" evidence="11">
    <location>
        <position position="173"/>
    </location>
    <ligand>
        <name>Mg(2+)</name>
        <dbReference type="ChEBI" id="CHEBI:18420"/>
    </ligand>
</feature>
<evidence type="ECO:0000256" key="10">
    <source>
        <dbReference type="PIRNR" id="PIRNR006268"/>
    </source>
</evidence>
<dbReference type="STRING" id="34097.SAMN02745150_01220"/>
<gene>
    <name evidence="12" type="ORF">SAMN02745150_01220</name>
</gene>
<dbReference type="InterPro" id="IPR024932">
    <property type="entry name" value="ApbE"/>
</dbReference>
<accession>A0A1I1EQ90</accession>
<dbReference type="EMBL" id="FOKY01000016">
    <property type="protein sequence ID" value="SFB89339.1"/>
    <property type="molecule type" value="Genomic_DNA"/>
</dbReference>
<keyword evidence="4 10" id="KW-0808">Transferase</keyword>
<keyword evidence="7 10" id="KW-0460">Magnesium</keyword>
<keyword evidence="6 10" id="KW-0274">FAD</keyword>
<evidence type="ECO:0000256" key="9">
    <source>
        <dbReference type="ARBA" id="ARBA00048540"/>
    </source>
</evidence>
<dbReference type="PANTHER" id="PTHR30040">
    <property type="entry name" value="THIAMINE BIOSYNTHESIS LIPOPROTEIN APBE"/>
    <property type="match status" value="1"/>
</dbReference>
<name>A0A1I1EQ90_BREAD</name>
<dbReference type="PIRSF" id="PIRSF006268">
    <property type="entry name" value="ApbE"/>
    <property type="match status" value="1"/>
</dbReference>
<evidence type="ECO:0000256" key="2">
    <source>
        <dbReference type="ARBA" id="ARBA00016337"/>
    </source>
</evidence>
<evidence type="ECO:0000256" key="1">
    <source>
        <dbReference type="ARBA" id="ARBA00011955"/>
    </source>
</evidence>
<organism evidence="12 13">
    <name type="scientific">Brevinema andersonii</name>
    <dbReference type="NCBI Taxonomy" id="34097"/>
    <lineage>
        <taxon>Bacteria</taxon>
        <taxon>Pseudomonadati</taxon>
        <taxon>Spirochaetota</taxon>
        <taxon>Spirochaetia</taxon>
        <taxon>Brevinematales</taxon>
        <taxon>Brevinemataceae</taxon>
        <taxon>Brevinema</taxon>
    </lineage>
</organism>
<comment type="similarity">
    <text evidence="10">Belongs to the ApbE family.</text>
</comment>
<dbReference type="RefSeq" id="WP_092319693.1">
    <property type="nucleotide sequence ID" value="NZ_FOKY01000016.1"/>
</dbReference>
<dbReference type="Pfam" id="PF02424">
    <property type="entry name" value="ApbE"/>
    <property type="match status" value="1"/>
</dbReference>
<sequence>MKNMMLFNFILLFCCVSCVSDPYQKQIFSKNLMYTRFDIVIYSSLPRYKLEKEINKIWDELSYWYVQLAPEENGSLNLLNNQSFLSKNDDPKAYGIISNFIEQSKIIALQSDGAFDLTVYPLIKLWGIYQQDDFRVPADKEIKRVLTHIGMDKIHISNEGIYLEPGVQLDFGAIAKGFAVDRAVSMLTNISGVNAGFVNAGGNLLIFGSKPDHTEWSVGIRNPNGGPVSEIIPMYDNEAIATSGDYEQFFIVDNKYYHHIFNPKTGYPVDHNLASVSVIIKGSAELADIYATTFLSLGKKETLQLVSNLGLQDEVSLFFIERQKHELSTWANQAWMNRYSN</sequence>
<protein>
    <recommendedName>
        <fullName evidence="2 10">FAD:protein FMN transferase</fullName>
        <ecNumber evidence="1 10">2.7.1.180</ecNumber>
    </recommendedName>
    <alternativeName>
        <fullName evidence="8 10">Flavin transferase</fullName>
    </alternativeName>
</protein>
<evidence type="ECO:0000256" key="5">
    <source>
        <dbReference type="ARBA" id="ARBA00022723"/>
    </source>
</evidence>
<feature type="binding site" evidence="11">
    <location>
        <position position="288"/>
    </location>
    <ligand>
        <name>Mg(2+)</name>
        <dbReference type="ChEBI" id="CHEBI:18420"/>
    </ligand>
</feature>
<keyword evidence="13" id="KW-1185">Reference proteome</keyword>
<dbReference type="EC" id="2.7.1.180" evidence="1 10"/>
<evidence type="ECO:0000256" key="3">
    <source>
        <dbReference type="ARBA" id="ARBA00022630"/>
    </source>
</evidence>
<evidence type="ECO:0000256" key="8">
    <source>
        <dbReference type="ARBA" id="ARBA00031306"/>
    </source>
</evidence>
<keyword evidence="5 10" id="KW-0479">Metal-binding</keyword>
<dbReference type="Proteomes" id="UP000240042">
    <property type="component" value="Unassembled WGS sequence"/>
</dbReference>
<comment type="catalytic activity">
    <reaction evidence="9 10">
        <text>L-threonyl-[protein] + FAD = FMN-L-threonyl-[protein] + AMP + H(+)</text>
        <dbReference type="Rhea" id="RHEA:36847"/>
        <dbReference type="Rhea" id="RHEA-COMP:11060"/>
        <dbReference type="Rhea" id="RHEA-COMP:11061"/>
        <dbReference type="ChEBI" id="CHEBI:15378"/>
        <dbReference type="ChEBI" id="CHEBI:30013"/>
        <dbReference type="ChEBI" id="CHEBI:57692"/>
        <dbReference type="ChEBI" id="CHEBI:74257"/>
        <dbReference type="ChEBI" id="CHEBI:456215"/>
        <dbReference type="EC" id="2.7.1.180"/>
    </reaction>
</comment>
<comment type="cofactor">
    <cofactor evidence="11">
        <name>Mg(2+)</name>
        <dbReference type="ChEBI" id="CHEBI:18420"/>
    </cofactor>
    <cofactor evidence="11">
        <name>Mn(2+)</name>
        <dbReference type="ChEBI" id="CHEBI:29035"/>
    </cofactor>
    <text evidence="11">Magnesium. Can also use manganese.</text>
</comment>
<dbReference type="GO" id="GO:0046872">
    <property type="term" value="F:metal ion binding"/>
    <property type="evidence" value="ECO:0007669"/>
    <property type="project" value="UniProtKB-UniRule"/>
</dbReference>
<proteinExistence type="inferred from homology"/>
<dbReference type="Gene3D" id="3.10.520.10">
    <property type="entry name" value="ApbE-like domains"/>
    <property type="match status" value="1"/>
</dbReference>
<dbReference type="SUPFAM" id="SSF143631">
    <property type="entry name" value="ApbE-like"/>
    <property type="match status" value="1"/>
</dbReference>
<evidence type="ECO:0000313" key="12">
    <source>
        <dbReference type="EMBL" id="SFB89339.1"/>
    </source>
</evidence>
<evidence type="ECO:0000256" key="6">
    <source>
        <dbReference type="ARBA" id="ARBA00022827"/>
    </source>
</evidence>
<dbReference type="GO" id="GO:0016740">
    <property type="term" value="F:transferase activity"/>
    <property type="evidence" value="ECO:0007669"/>
    <property type="project" value="UniProtKB-UniRule"/>
</dbReference>
<dbReference type="AlphaFoldDB" id="A0A1I1EQ90"/>
<keyword evidence="12" id="KW-0449">Lipoprotein</keyword>
<dbReference type="PANTHER" id="PTHR30040:SF2">
    <property type="entry name" value="FAD:PROTEIN FMN TRANSFERASE"/>
    <property type="match status" value="1"/>
</dbReference>
<feature type="binding site" evidence="11">
    <location>
        <position position="292"/>
    </location>
    <ligand>
        <name>Mg(2+)</name>
        <dbReference type="ChEBI" id="CHEBI:18420"/>
    </ligand>
</feature>
<evidence type="ECO:0000313" key="13">
    <source>
        <dbReference type="Proteomes" id="UP000240042"/>
    </source>
</evidence>
<dbReference type="OrthoDB" id="9778595at2"/>
<reference evidence="13" key="1">
    <citation type="submission" date="2016-10" db="EMBL/GenBank/DDBJ databases">
        <authorList>
            <person name="Varghese N."/>
            <person name="Submissions S."/>
        </authorList>
    </citation>
    <scope>NUCLEOTIDE SEQUENCE [LARGE SCALE GENOMIC DNA]</scope>
    <source>
        <strain evidence="13">ATCC 43811</strain>
    </source>
</reference>
<evidence type="ECO:0000256" key="4">
    <source>
        <dbReference type="ARBA" id="ARBA00022679"/>
    </source>
</evidence>
<evidence type="ECO:0000256" key="11">
    <source>
        <dbReference type="PIRSR" id="PIRSR006268-2"/>
    </source>
</evidence>
<evidence type="ECO:0000256" key="7">
    <source>
        <dbReference type="ARBA" id="ARBA00022842"/>
    </source>
</evidence>
<keyword evidence="3 10" id="KW-0285">Flavoprotein</keyword>